<organism evidence="1 2">
    <name type="scientific">Acetobacter aceti</name>
    <dbReference type="NCBI Taxonomy" id="435"/>
    <lineage>
        <taxon>Bacteria</taxon>
        <taxon>Pseudomonadati</taxon>
        <taxon>Pseudomonadota</taxon>
        <taxon>Alphaproteobacteria</taxon>
        <taxon>Acetobacterales</taxon>
        <taxon>Acetobacteraceae</taxon>
        <taxon>Acetobacter</taxon>
        <taxon>Acetobacter subgen. Acetobacter</taxon>
    </lineage>
</organism>
<dbReference type="EMBL" id="AP023327">
    <property type="protein sequence ID" value="BCI68974.1"/>
    <property type="molecule type" value="Genomic_DNA"/>
</dbReference>
<accession>A0A6S6PVC3</accession>
<dbReference type="Proteomes" id="UP000515220">
    <property type="component" value="Plasmid pAAJCM20276_1"/>
</dbReference>
<gene>
    <name evidence="1" type="ORF">AAJCM20276_35980</name>
</gene>
<keyword evidence="1" id="KW-0614">Plasmid</keyword>
<sequence>MTDNVQELSGKILVNKKKFQDRYPFTKSVGDPFLIATDITGMCGQEVLK</sequence>
<name>A0A6S6PVC3_ACEAC</name>
<protein>
    <submittedName>
        <fullName evidence="1">Uncharacterized protein</fullName>
    </submittedName>
</protein>
<proteinExistence type="predicted"/>
<evidence type="ECO:0000313" key="2">
    <source>
        <dbReference type="Proteomes" id="UP000515220"/>
    </source>
</evidence>
<reference evidence="1 2" key="1">
    <citation type="submission" date="2020-07" db="EMBL/GenBank/DDBJ databases">
        <title>Complete Genome Sequence of an acetic acid bacterium, Acetobacter aceti JCM20276.</title>
        <authorList>
            <person name="Hirose Y."/>
            <person name="Mihara H."/>
        </authorList>
    </citation>
    <scope>NUCLEOTIDE SEQUENCE [LARGE SCALE GENOMIC DNA]</scope>
    <source>
        <strain evidence="1 2">JCM20276</strain>
        <plasmid evidence="1 2">pAAJCM20276_1</plasmid>
    </source>
</reference>
<evidence type="ECO:0000313" key="1">
    <source>
        <dbReference type="EMBL" id="BCI68974.1"/>
    </source>
</evidence>
<dbReference type="AlphaFoldDB" id="A0A6S6PVC3"/>
<geneLocation type="plasmid" evidence="1 2">
    <name>pAAJCM20276_1</name>
</geneLocation>